<name>A0ABS4WV74_9MICO</name>
<protein>
    <submittedName>
        <fullName evidence="2">Broad specificity phosphatase PhoE</fullName>
    </submittedName>
</protein>
<dbReference type="CDD" id="cd07067">
    <property type="entry name" value="HP_PGM_like"/>
    <property type="match status" value="1"/>
</dbReference>
<keyword evidence="3" id="KW-1185">Reference proteome</keyword>
<evidence type="ECO:0000256" key="1">
    <source>
        <dbReference type="SAM" id="MobiDB-lite"/>
    </source>
</evidence>
<reference evidence="2 3" key="1">
    <citation type="submission" date="2021-03" db="EMBL/GenBank/DDBJ databases">
        <title>Sequencing the genomes of 1000 actinobacteria strains.</title>
        <authorList>
            <person name="Klenk H.-P."/>
        </authorList>
    </citation>
    <scope>NUCLEOTIDE SEQUENCE [LARGE SCALE GENOMIC DNA]</scope>
    <source>
        <strain evidence="2 3">DSM 14566</strain>
    </source>
</reference>
<organism evidence="2 3">
    <name type="scientific">Brachybacterium sacelli</name>
    <dbReference type="NCBI Taxonomy" id="173364"/>
    <lineage>
        <taxon>Bacteria</taxon>
        <taxon>Bacillati</taxon>
        <taxon>Actinomycetota</taxon>
        <taxon>Actinomycetes</taxon>
        <taxon>Micrococcales</taxon>
        <taxon>Dermabacteraceae</taxon>
        <taxon>Brachybacterium</taxon>
    </lineage>
</organism>
<gene>
    <name evidence="2" type="ORF">JOF43_000057</name>
</gene>
<feature type="region of interest" description="Disordered" evidence="1">
    <location>
        <begin position="170"/>
        <end position="192"/>
    </location>
</feature>
<evidence type="ECO:0000313" key="2">
    <source>
        <dbReference type="EMBL" id="MBP2380100.1"/>
    </source>
</evidence>
<dbReference type="EMBL" id="JAGIOD010000001">
    <property type="protein sequence ID" value="MBP2380100.1"/>
    <property type="molecule type" value="Genomic_DNA"/>
</dbReference>
<accession>A0ABS4WV74</accession>
<dbReference type="InterPro" id="IPR013078">
    <property type="entry name" value="His_Pase_superF_clade-1"/>
</dbReference>
<dbReference type="PROSITE" id="PS00175">
    <property type="entry name" value="PG_MUTASE"/>
    <property type="match status" value="1"/>
</dbReference>
<dbReference type="InterPro" id="IPR029033">
    <property type="entry name" value="His_PPase_superfam"/>
</dbReference>
<dbReference type="Gene3D" id="3.40.50.1240">
    <property type="entry name" value="Phosphoglycerate mutase-like"/>
    <property type="match status" value="1"/>
</dbReference>
<dbReference type="SUPFAM" id="SSF53254">
    <property type="entry name" value="Phosphoglycerate mutase-like"/>
    <property type="match status" value="1"/>
</dbReference>
<comment type="caution">
    <text evidence="2">The sequence shown here is derived from an EMBL/GenBank/DDBJ whole genome shotgun (WGS) entry which is preliminary data.</text>
</comment>
<sequence>MHDIRVLRHGESTANVEGLIVSTPGRRALTEVGLTPRGREQAREAGRGALEQGLGADTLVLSSDYARALQTAEEFARVLGAAAPRQDPRLRERSFGTHDEGPASAYDQVWTVDRARGTHDHEVEPVEEVAARVAQVLREADARTAEAPVVLVAHGDVLQIALAVGAGVDPHDHRDVPHLGNAELRRLGPRRS</sequence>
<dbReference type="Proteomes" id="UP001519290">
    <property type="component" value="Unassembled WGS sequence"/>
</dbReference>
<dbReference type="PANTHER" id="PTHR47821:SF2">
    <property type="entry name" value="PHOSPHOGLYCERATE MUTASE FAMILY PROTEIN"/>
    <property type="match status" value="1"/>
</dbReference>
<dbReference type="SMART" id="SM00855">
    <property type="entry name" value="PGAM"/>
    <property type="match status" value="1"/>
</dbReference>
<dbReference type="InterPro" id="IPR001345">
    <property type="entry name" value="PG/BPGM_mutase_AS"/>
</dbReference>
<dbReference type="PANTHER" id="PTHR47821">
    <property type="entry name" value="PHOSPHOGLYCERATE MUTASE FAMILY PROTEIN"/>
    <property type="match status" value="1"/>
</dbReference>
<evidence type="ECO:0000313" key="3">
    <source>
        <dbReference type="Proteomes" id="UP001519290"/>
    </source>
</evidence>
<dbReference type="RefSeq" id="WP_209897725.1">
    <property type="nucleotide sequence ID" value="NZ_BAAAJW010000016.1"/>
</dbReference>
<proteinExistence type="predicted"/>
<dbReference type="Pfam" id="PF00300">
    <property type="entry name" value="His_Phos_1"/>
    <property type="match status" value="1"/>
</dbReference>